<dbReference type="EMBL" id="AUWU02000007">
    <property type="protein sequence ID" value="KAH0571355.1"/>
    <property type="molecule type" value="Genomic_DNA"/>
</dbReference>
<dbReference type="Pfam" id="PF00754">
    <property type="entry name" value="F5_F8_type_C"/>
    <property type="match status" value="1"/>
</dbReference>
<evidence type="ECO:0000313" key="4">
    <source>
        <dbReference type="Proteomes" id="UP000018208"/>
    </source>
</evidence>
<reference evidence="3" key="2">
    <citation type="submission" date="2020-12" db="EMBL/GenBank/DDBJ databases">
        <title>New Spironucleus salmonicida genome in near-complete chromosomes.</title>
        <authorList>
            <person name="Xu F."/>
            <person name="Kurt Z."/>
            <person name="Jimenez-Gonzalez A."/>
            <person name="Astvaldsson A."/>
            <person name="Andersson J.O."/>
            <person name="Svard S.G."/>
        </authorList>
    </citation>
    <scope>NUCLEOTIDE SEQUENCE</scope>
    <source>
        <strain evidence="3">ATCC 50377</strain>
    </source>
</reference>
<proteinExistence type="predicted"/>
<reference evidence="2 3" key="1">
    <citation type="journal article" date="2014" name="PLoS Genet.">
        <title>The Genome of Spironucleus salmonicida Highlights a Fish Pathogen Adapted to Fluctuating Environments.</title>
        <authorList>
            <person name="Xu F."/>
            <person name="Jerlstrom-Hultqvist J."/>
            <person name="Einarsson E."/>
            <person name="Astvaldsson A."/>
            <person name="Svard S.G."/>
            <person name="Andersson J.O."/>
        </authorList>
    </citation>
    <scope>NUCLEOTIDE SEQUENCE</scope>
    <source>
        <strain evidence="3">ATCC 50377</strain>
    </source>
</reference>
<sequence length="132" mass="15255">MNLFNSAKVLDFTSQYHHGCGIDNLLQRDPSICWFSSAYAPLPQHIDFELQKVSKITQIGLFLHGENNQNPKVIKFYAKIQNEWQVITSQTLTQRPGEWIFDVQAESQFLRYEILENYGGSGSYTTLLMAYE</sequence>
<dbReference type="OrthoDB" id="10253835at2759"/>
<dbReference type="Gene3D" id="2.60.120.260">
    <property type="entry name" value="Galactose-binding domain-like"/>
    <property type="match status" value="1"/>
</dbReference>
<dbReference type="Proteomes" id="UP000018208">
    <property type="component" value="Unassembled WGS sequence"/>
</dbReference>
<gene>
    <name evidence="2" type="ORF">SS50377_13371</name>
    <name evidence="3" type="ORF">SS50377_27656</name>
</gene>
<dbReference type="EMBL" id="KI546073">
    <property type="protein sequence ID" value="EST46567.1"/>
    <property type="molecule type" value="Genomic_DNA"/>
</dbReference>
<name>V6LPG2_9EUKA</name>
<evidence type="ECO:0000259" key="1">
    <source>
        <dbReference type="Pfam" id="PF00754"/>
    </source>
</evidence>
<organism evidence="2">
    <name type="scientific">Spironucleus salmonicida</name>
    <dbReference type="NCBI Taxonomy" id="348837"/>
    <lineage>
        <taxon>Eukaryota</taxon>
        <taxon>Metamonada</taxon>
        <taxon>Diplomonadida</taxon>
        <taxon>Hexamitidae</taxon>
        <taxon>Hexamitinae</taxon>
        <taxon>Spironucleus</taxon>
    </lineage>
</organism>
<dbReference type="InterPro" id="IPR000421">
    <property type="entry name" value="FA58C"/>
</dbReference>
<keyword evidence="4" id="KW-1185">Reference proteome</keyword>
<dbReference type="InterPro" id="IPR008979">
    <property type="entry name" value="Galactose-bd-like_sf"/>
</dbReference>
<protein>
    <submittedName>
        <fullName evidence="3">F5/8 type C domain-containing protein</fullName>
    </submittedName>
</protein>
<dbReference type="SUPFAM" id="SSF49785">
    <property type="entry name" value="Galactose-binding domain-like"/>
    <property type="match status" value="1"/>
</dbReference>
<dbReference type="VEuPathDB" id="GiardiaDB:SS50377_27656"/>
<evidence type="ECO:0000313" key="3">
    <source>
        <dbReference type="EMBL" id="KAH0571355.1"/>
    </source>
</evidence>
<feature type="domain" description="F5/8 type C" evidence="1">
    <location>
        <begin position="18"/>
        <end position="120"/>
    </location>
</feature>
<dbReference type="PANTHER" id="PTHR40682:SF1">
    <property type="entry name" value="CHROMOSOME UNDETERMINED SCAFFOLD_48, WHOLE GENOME SHOTGUN SEQUENCE"/>
    <property type="match status" value="1"/>
</dbReference>
<evidence type="ECO:0000313" key="2">
    <source>
        <dbReference type="EMBL" id="EST46567.1"/>
    </source>
</evidence>
<accession>V6LPG2</accession>
<dbReference type="PANTHER" id="PTHR40682">
    <property type="entry name" value="F5/8 TYPE C DOMAIN CONTAINING PROTEIN"/>
    <property type="match status" value="1"/>
</dbReference>
<dbReference type="AlphaFoldDB" id="V6LPG2"/>